<reference evidence="2 3" key="1">
    <citation type="submission" date="2022-06" db="EMBL/GenBank/DDBJ databases">
        <title>Sequencing the genomes of 1000 actinobacteria strains.</title>
        <authorList>
            <person name="Klenk H.-P."/>
        </authorList>
    </citation>
    <scope>NUCLEOTIDE SEQUENCE [LARGE SCALE GENOMIC DNA]</scope>
    <source>
        <strain evidence="2 3">DSM 41656</strain>
    </source>
</reference>
<feature type="transmembrane region" description="Helical" evidence="1">
    <location>
        <begin position="20"/>
        <end position="42"/>
    </location>
</feature>
<evidence type="ECO:0000256" key="1">
    <source>
        <dbReference type="SAM" id="Phobius"/>
    </source>
</evidence>
<gene>
    <name evidence="2" type="ORF">FHR36_004801</name>
</gene>
<evidence type="ECO:0000313" key="2">
    <source>
        <dbReference type="EMBL" id="MCP2311638.1"/>
    </source>
</evidence>
<proteinExistence type="predicted"/>
<comment type="caution">
    <text evidence="2">The sequence shown here is derived from an EMBL/GenBank/DDBJ whole genome shotgun (WGS) entry which is preliminary data.</text>
</comment>
<keyword evidence="3" id="KW-1185">Reference proteome</keyword>
<evidence type="ECO:0000313" key="3">
    <source>
        <dbReference type="Proteomes" id="UP001206483"/>
    </source>
</evidence>
<dbReference type="Proteomes" id="UP001206483">
    <property type="component" value="Unassembled WGS sequence"/>
</dbReference>
<keyword evidence="1" id="KW-0812">Transmembrane</keyword>
<feature type="transmembrane region" description="Helical" evidence="1">
    <location>
        <begin position="54"/>
        <end position="75"/>
    </location>
</feature>
<keyword evidence="1" id="KW-0472">Membrane</keyword>
<protein>
    <submittedName>
        <fullName evidence="2">Low affinity Fe/Cu permease</fullName>
    </submittedName>
</protein>
<dbReference type="Pfam" id="PF04120">
    <property type="entry name" value="Iron_permease"/>
    <property type="match status" value="1"/>
</dbReference>
<sequence>MRIRHPSERGGPGRARFGRLAEAASNFTASGLFYALCVLLVAGYVTVSALGLPLAWRMALGDAMTAVTLLLIALLKNSERRAEHAVQRKLDAIANALLEQKQGDDRDARKDLEAAIGMDEEI</sequence>
<accession>A0ABT1J3B8</accession>
<dbReference type="EMBL" id="JAMZDX010000004">
    <property type="protein sequence ID" value="MCP2311638.1"/>
    <property type="molecule type" value="Genomic_DNA"/>
</dbReference>
<dbReference type="RefSeq" id="WP_253800220.1">
    <property type="nucleotide sequence ID" value="NZ_BAAAUB010000002.1"/>
</dbReference>
<organism evidence="2 3">
    <name type="scientific">Kitasatospora paracochleata</name>
    <dbReference type="NCBI Taxonomy" id="58354"/>
    <lineage>
        <taxon>Bacteria</taxon>
        <taxon>Bacillati</taxon>
        <taxon>Actinomycetota</taxon>
        <taxon>Actinomycetes</taxon>
        <taxon>Kitasatosporales</taxon>
        <taxon>Streptomycetaceae</taxon>
        <taxon>Kitasatospora</taxon>
    </lineage>
</organism>
<keyword evidence="1" id="KW-1133">Transmembrane helix</keyword>
<dbReference type="InterPro" id="IPR007251">
    <property type="entry name" value="Iron_permease_Fet4"/>
</dbReference>
<name>A0ABT1J3B8_9ACTN</name>